<evidence type="ECO:0000313" key="1">
    <source>
        <dbReference type="EMBL" id="OGE80696.1"/>
    </source>
</evidence>
<proteinExistence type="predicted"/>
<accession>A0A1F5NSP9</accession>
<gene>
    <name evidence="1" type="ORF">A2826_01165</name>
</gene>
<dbReference type="STRING" id="1817822.A2826_01165"/>
<protein>
    <submittedName>
        <fullName evidence="1">Uncharacterized protein</fullName>
    </submittedName>
</protein>
<dbReference type="EMBL" id="MFEI01000020">
    <property type="protein sequence ID" value="OGE80696.1"/>
    <property type="molecule type" value="Genomic_DNA"/>
</dbReference>
<reference evidence="1 2" key="1">
    <citation type="journal article" date="2016" name="Nat. Commun.">
        <title>Thousands of microbial genomes shed light on interconnected biogeochemical processes in an aquifer system.</title>
        <authorList>
            <person name="Anantharaman K."/>
            <person name="Brown C.T."/>
            <person name="Hug L.A."/>
            <person name="Sharon I."/>
            <person name="Castelle C.J."/>
            <person name="Probst A.J."/>
            <person name="Thomas B.C."/>
            <person name="Singh A."/>
            <person name="Wilkins M.J."/>
            <person name="Karaoz U."/>
            <person name="Brodie E.L."/>
            <person name="Williams K.H."/>
            <person name="Hubbard S.S."/>
            <person name="Banfield J.F."/>
        </authorList>
    </citation>
    <scope>NUCLEOTIDE SEQUENCE [LARGE SCALE GENOMIC DNA]</scope>
</reference>
<comment type="caution">
    <text evidence="1">The sequence shown here is derived from an EMBL/GenBank/DDBJ whole genome shotgun (WGS) entry which is preliminary data.</text>
</comment>
<evidence type="ECO:0000313" key="2">
    <source>
        <dbReference type="Proteomes" id="UP000177912"/>
    </source>
</evidence>
<name>A0A1F5NSP9_9BACT</name>
<dbReference type="Proteomes" id="UP000177912">
    <property type="component" value="Unassembled WGS sequence"/>
</dbReference>
<organism evidence="1 2">
    <name type="scientific">Candidatus Doudnabacteria bacterium RIFCSPHIGHO2_01_FULL_43_23</name>
    <dbReference type="NCBI Taxonomy" id="1817822"/>
    <lineage>
        <taxon>Bacteria</taxon>
        <taxon>Candidatus Doudnaibacteriota</taxon>
    </lineage>
</organism>
<sequence>MLIHKEITTSDWRNYSLAFQLGTIGAEVSRLLSWLKKGDQDQSEKALFRALELLDETIIQSLQKENLGELLRLRELLCSRVFAPETYQVTDNQLERYFLPFAILARK</sequence>
<dbReference type="AlphaFoldDB" id="A0A1F5NSP9"/>